<evidence type="ECO:0000256" key="1">
    <source>
        <dbReference type="ARBA" id="ARBA00004651"/>
    </source>
</evidence>
<comment type="similarity">
    <text evidence="2">Belongs to the MreD family.</text>
</comment>
<name>A0ABT5K746_9BURK</name>
<organism evidence="9 10">
    <name type="scientific">Janthinobacterium fluminis</name>
    <dbReference type="NCBI Taxonomy" id="2987524"/>
    <lineage>
        <taxon>Bacteria</taxon>
        <taxon>Pseudomonadati</taxon>
        <taxon>Pseudomonadota</taxon>
        <taxon>Betaproteobacteria</taxon>
        <taxon>Burkholderiales</taxon>
        <taxon>Oxalobacteraceae</taxon>
        <taxon>Janthinobacterium</taxon>
    </lineage>
</organism>
<proteinExistence type="inferred from homology"/>
<comment type="subcellular location">
    <subcellularLocation>
        <location evidence="1">Cell membrane</location>
        <topology evidence="1">Multi-pass membrane protein</topology>
    </subcellularLocation>
</comment>
<dbReference type="NCBIfam" id="TIGR03426">
    <property type="entry name" value="shape_MreD"/>
    <property type="match status" value="1"/>
</dbReference>
<evidence type="ECO:0000256" key="8">
    <source>
        <dbReference type="SAM" id="Phobius"/>
    </source>
</evidence>
<dbReference type="PANTHER" id="PTHR37484:SF1">
    <property type="entry name" value="ROD SHAPE-DETERMINING PROTEIN MRED"/>
    <property type="match status" value="1"/>
</dbReference>
<reference evidence="9 10" key="1">
    <citation type="submission" date="2022-10" db="EMBL/GenBank/DDBJ databases">
        <title>Janthinobacterium sp. hw3 Genome sequencing.</title>
        <authorList>
            <person name="Park S."/>
        </authorList>
    </citation>
    <scope>NUCLEOTIDE SEQUENCE [LARGE SCALE GENOMIC DNA]</scope>
    <source>
        <strain evidence="10">hw3</strain>
    </source>
</reference>
<feature type="transmembrane region" description="Helical" evidence="8">
    <location>
        <begin position="133"/>
        <end position="155"/>
    </location>
</feature>
<keyword evidence="5" id="KW-0133">Cell shape</keyword>
<dbReference type="PANTHER" id="PTHR37484">
    <property type="entry name" value="ROD SHAPE-DETERMINING PROTEIN MRED"/>
    <property type="match status" value="1"/>
</dbReference>
<keyword evidence="7 8" id="KW-0472">Membrane</keyword>
<feature type="transmembrane region" description="Helical" evidence="8">
    <location>
        <begin position="7"/>
        <end position="26"/>
    </location>
</feature>
<keyword evidence="10" id="KW-1185">Reference proteome</keyword>
<evidence type="ECO:0000313" key="9">
    <source>
        <dbReference type="EMBL" id="MDC8760611.1"/>
    </source>
</evidence>
<dbReference type="EMBL" id="JAQQXR010000015">
    <property type="protein sequence ID" value="MDC8760611.1"/>
    <property type="molecule type" value="Genomic_DNA"/>
</dbReference>
<dbReference type="InterPro" id="IPR007227">
    <property type="entry name" value="Cell_shape_determining_MreD"/>
</dbReference>
<evidence type="ECO:0000256" key="3">
    <source>
        <dbReference type="ARBA" id="ARBA00022475"/>
    </source>
</evidence>
<dbReference type="InterPro" id="IPR026034">
    <property type="entry name" value="MreD_proteobac"/>
</dbReference>
<dbReference type="RefSeq" id="WP_273674494.1">
    <property type="nucleotide sequence ID" value="NZ_JAQQXR010000015.1"/>
</dbReference>
<evidence type="ECO:0000313" key="10">
    <source>
        <dbReference type="Proteomes" id="UP001221208"/>
    </source>
</evidence>
<keyword evidence="6 8" id="KW-1133">Transmembrane helix</keyword>
<sequence length="170" mass="19291">MTRPHYILLPVSPIFIGFSLLCAFLLNLLPWGGLTGVPDFVALVLVFWGIHQPRKVGIGVAFFMGLLMDVHDASRLGENALAYTLLSYFAIMMHRRVLWFPLMTQALHVLPLLLLTQSIQLLVRFLVNGNLPGWTYFIESPVSVALWPCVTWMLLAPQRRAVDRDHTRPI</sequence>
<evidence type="ECO:0000256" key="5">
    <source>
        <dbReference type="ARBA" id="ARBA00022960"/>
    </source>
</evidence>
<keyword evidence="3" id="KW-1003">Cell membrane</keyword>
<comment type="caution">
    <text evidence="9">The sequence shown here is derived from an EMBL/GenBank/DDBJ whole genome shotgun (WGS) entry which is preliminary data.</text>
</comment>
<dbReference type="PIRSF" id="PIRSF018472">
    <property type="entry name" value="MreD_proteobac"/>
    <property type="match status" value="1"/>
</dbReference>
<evidence type="ECO:0000256" key="2">
    <source>
        <dbReference type="ARBA" id="ARBA00007776"/>
    </source>
</evidence>
<accession>A0ABT5K746</accession>
<evidence type="ECO:0000256" key="4">
    <source>
        <dbReference type="ARBA" id="ARBA00022692"/>
    </source>
</evidence>
<evidence type="ECO:0000256" key="6">
    <source>
        <dbReference type="ARBA" id="ARBA00022989"/>
    </source>
</evidence>
<keyword evidence="4 8" id="KW-0812">Transmembrane</keyword>
<evidence type="ECO:0000256" key="7">
    <source>
        <dbReference type="ARBA" id="ARBA00023136"/>
    </source>
</evidence>
<gene>
    <name evidence="9" type="primary">mreD</name>
    <name evidence="9" type="ORF">OIK44_23780</name>
</gene>
<protein>
    <submittedName>
        <fullName evidence="9">Rod shape-determining protein MreD</fullName>
    </submittedName>
</protein>
<dbReference type="Pfam" id="PF04093">
    <property type="entry name" value="MreD"/>
    <property type="match status" value="1"/>
</dbReference>
<dbReference type="Proteomes" id="UP001221208">
    <property type="component" value="Unassembled WGS sequence"/>
</dbReference>